<evidence type="ECO:0000313" key="2">
    <source>
        <dbReference type="EMBL" id="QBM91053.1"/>
    </source>
</evidence>
<protein>
    <submittedName>
        <fullName evidence="2">Uncharacterized protein</fullName>
    </submittedName>
</protein>
<dbReference type="STRING" id="2163413.A0A4V1AF07"/>
<reference evidence="3" key="1">
    <citation type="submission" date="2019-03" db="EMBL/GenBank/DDBJ databases">
        <title>Snf2 controls pulcherriminic acid biosynthesis and connects pigmentation and antifungal activity of the yeast Metschnikowia pulcherrima.</title>
        <authorList>
            <person name="Gore-Lloyd D."/>
            <person name="Sumann I."/>
            <person name="Brachmann A.O."/>
            <person name="Schneeberger K."/>
            <person name="Ortiz-Merino R.A."/>
            <person name="Moreno-Beltran M."/>
            <person name="Schlaefli M."/>
            <person name="Kirner P."/>
            <person name="Santos Kron A."/>
            <person name="Wolfe K.H."/>
            <person name="Piel J."/>
            <person name="Ahrens C.H."/>
            <person name="Henk D."/>
            <person name="Freimoser F.M."/>
        </authorList>
    </citation>
    <scope>NUCLEOTIDE SEQUENCE [LARGE SCALE GENOMIC DNA]</scope>
    <source>
        <strain evidence="3">APC 1.2</strain>
    </source>
</reference>
<feature type="region of interest" description="Disordered" evidence="1">
    <location>
        <begin position="304"/>
        <end position="327"/>
    </location>
</feature>
<dbReference type="Proteomes" id="UP000292447">
    <property type="component" value="Chromosome VII"/>
</dbReference>
<dbReference type="AlphaFoldDB" id="A0A4V1AF07"/>
<feature type="compositionally biased region" description="Basic and acidic residues" evidence="1">
    <location>
        <begin position="1"/>
        <end position="11"/>
    </location>
</feature>
<evidence type="ECO:0000313" key="3">
    <source>
        <dbReference type="Proteomes" id="UP000292447"/>
    </source>
</evidence>
<gene>
    <name evidence="2" type="ORF">METSCH_G00950</name>
</gene>
<feature type="compositionally biased region" description="Basic residues" evidence="1">
    <location>
        <begin position="304"/>
        <end position="316"/>
    </location>
</feature>
<feature type="compositionally biased region" description="Basic and acidic residues" evidence="1">
    <location>
        <begin position="20"/>
        <end position="41"/>
    </location>
</feature>
<sequence>MAQEPLKKPSRPECFAESTLTEKQKQQARKERFAPENERSRSPALDILAAHRKYGFVSRGEESRLQKSVQAQREYFDWILETFRQVEKAGLALSPSSTEAFRGGAWSQQSSANSEQVLTSLRKLREALLHQKPCEFSKKVYLFSVRVSSAVGHYQTYVPSIQYLLGDAKMLLSATERSEVASILVLHVSHRNERNSEALGFFFTHLDAEKDARTLATVLAWAQGDYHAWMTLYNSESDHLVFAVMSMGLPRMMQHMVTCFGDSFFTYKMTDFKECLPKGVTWEAFKEKYGVTWELEDDTVHIRRRQQKKGPIRKKTPMTPASSSNGSALYLEGSIDLELAR</sequence>
<keyword evidence="3" id="KW-1185">Reference proteome</keyword>
<feature type="region of interest" description="Disordered" evidence="1">
    <location>
        <begin position="1"/>
        <end position="44"/>
    </location>
</feature>
<organism evidence="2 3">
    <name type="scientific">Metschnikowia aff. pulcherrima</name>
    <dbReference type="NCBI Taxonomy" id="2163413"/>
    <lineage>
        <taxon>Eukaryota</taxon>
        <taxon>Fungi</taxon>
        <taxon>Dikarya</taxon>
        <taxon>Ascomycota</taxon>
        <taxon>Saccharomycotina</taxon>
        <taxon>Pichiomycetes</taxon>
        <taxon>Metschnikowiaceae</taxon>
        <taxon>Metschnikowia</taxon>
    </lineage>
</organism>
<proteinExistence type="predicted"/>
<dbReference type="PANTHER" id="PTHR39398:SF1">
    <property type="entry name" value="CSN8_PSMD8_EIF3K DOMAIN-CONTAINING PROTEIN"/>
    <property type="match status" value="1"/>
</dbReference>
<dbReference type="EMBL" id="CP034462">
    <property type="protein sequence ID" value="QBM91053.1"/>
    <property type="molecule type" value="Genomic_DNA"/>
</dbReference>
<name>A0A4V1AF07_9ASCO</name>
<dbReference type="PANTHER" id="PTHR39398">
    <property type="entry name" value="YALI0F14311P"/>
    <property type="match status" value="1"/>
</dbReference>
<accession>A0A4V1AF07</accession>
<evidence type="ECO:0000256" key="1">
    <source>
        <dbReference type="SAM" id="MobiDB-lite"/>
    </source>
</evidence>